<reference evidence="2 3" key="1">
    <citation type="journal article" date="2021" name="Genome Biol.">
        <title>AFLAP: assembly-free linkage analysis pipeline using k-mers from genome sequencing data.</title>
        <authorList>
            <person name="Fletcher K."/>
            <person name="Zhang L."/>
            <person name="Gil J."/>
            <person name="Han R."/>
            <person name="Cavanaugh K."/>
            <person name="Michelmore R."/>
        </authorList>
    </citation>
    <scope>NUCLEOTIDE SEQUENCE [LARGE SCALE GENOMIC DNA]</scope>
    <source>
        <strain evidence="2 3">SF5</strain>
    </source>
</reference>
<gene>
    <name evidence="2" type="ORF">CCR75_007413</name>
</gene>
<dbReference type="Proteomes" id="UP000294530">
    <property type="component" value="Unassembled WGS sequence"/>
</dbReference>
<dbReference type="KEGG" id="blac:94351145"/>
<evidence type="ECO:0000313" key="2">
    <source>
        <dbReference type="EMBL" id="TDH73867.1"/>
    </source>
</evidence>
<evidence type="ECO:0000256" key="1">
    <source>
        <dbReference type="SAM" id="MobiDB-lite"/>
    </source>
</evidence>
<keyword evidence="3" id="KW-1185">Reference proteome</keyword>
<name>A0A976ILA9_BRELC</name>
<feature type="region of interest" description="Disordered" evidence="1">
    <location>
        <begin position="54"/>
        <end position="76"/>
    </location>
</feature>
<evidence type="ECO:0000313" key="3">
    <source>
        <dbReference type="Proteomes" id="UP000294530"/>
    </source>
</evidence>
<dbReference type="GeneID" id="94351145"/>
<protein>
    <submittedName>
        <fullName evidence="2">Uncharacterized protein</fullName>
    </submittedName>
</protein>
<comment type="caution">
    <text evidence="2">The sequence shown here is derived from an EMBL/GenBank/DDBJ whole genome shotgun (WGS) entry which is preliminary data.</text>
</comment>
<dbReference type="AlphaFoldDB" id="A0A976ILA9"/>
<sequence>MKAIRRGSIRFHCENGTAETVYEVLNVSVSSFFLFKKLEMETFQTSLISFENTKMSSNDSPKTGAEKEAMSRSRTPSRQLLRRLLFVVD</sequence>
<proteinExistence type="predicted"/>
<organism evidence="2 3">
    <name type="scientific">Bremia lactucae</name>
    <name type="common">Lettuce downy mildew</name>
    <dbReference type="NCBI Taxonomy" id="4779"/>
    <lineage>
        <taxon>Eukaryota</taxon>
        <taxon>Sar</taxon>
        <taxon>Stramenopiles</taxon>
        <taxon>Oomycota</taxon>
        <taxon>Peronosporomycetes</taxon>
        <taxon>Peronosporales</taxon>
        <taxon>Peronosporaceae</taxon>
        <taxon>Bremia</taxon>
    </lineage>
</organism>
<accession>A0A976ILA9</accession>
<dbReference type="RefSeq" id="XP_067823365.1">
    <property type="nucleotide sequence ID" value="XM_067965474.1"/>
</dbReference>
<dbReference type="EMBL" id="SHOA02000005">
    <property type="protein sequence ID" value="TDH73867.1"/>
    <property type="molecule type" value="Genomic_DNA"/>
</dbReference>